<keyword evidence="6" id="KW-1185">Reference proteome</keyword>
<dbReference type="InterPro" id="IPR011010">
    <property type="entry name" value="DNA_brk_join_enz"/>
</dbReference>
<evidence type="ECO:0000256" key="3">
    <source>
        <dbReference type="ARBA" id="ARBA00023172"/>
    </source>
</evidence>
<dbReference type="PANTHER" id="PTHR30349">
    <property type="entry name" value="PHAGE INTEGRASE-RELATED"/>
    <property type="match status" value="1"/>
</dbReference>
<name>A0ABW3YFJ7_9ACTN</name>
<evidence type="ECO:0000259" key="4">
    <source>
        <dbReference type="PROSITE" id="PS51898"/>
    </source>
</evidence>
<dbReference type="EMBL" id="JBHTMP010000029">
    <property type="protein sequence ID" value="MFD1323259.1"/>
    <property type="molecule type" value="Genomic_DNA"/>
</dbReference>
<keyword evidence="3" id="KW-0233">DNA recombination</keyword>
<dbReference type="PROSITE" id="PS51898">
    <property type="entry name" value="TYR_RECOMBINASE"/>
    <property type="match status" value="1"/>
</dbReference>
<dbReference type="InterPro" id="IPR013762">
    <property type="entry name" value="Integrase-like_cat_sf"/>
</dbReference>
<dbReference type="RefSeq" id="WP_377572411.1">
    <property type="nucleotide sequence ID" value="NZ_JBHTMP010000029.1"/>
</dbReference>
<reference evidence="6" key="1">
    <citation type="journal article" date="2019" name="Int. J. Syst. Evol. Microbiol.">
        <title>The Global Catalogue of Microorganisms (GCM) 10K type strain sequencing project: providing services to taxonomists for standard genome sequencing and annotation.</title>
        <authorList>
            <consortium name="The Broad Institute Genomics Platform"/>
            <consortium name="The Broad Institute Genome Sequencing Center for Infectious Disease"/>
            <person name="Wu L."/>
            <person name="Ma J."/>
        </authorList>
    </citation>
    <scope>NUCLEOTIDE SEQUENCE [LARGE SCALE GENOMIC DNA]</scope>
    <source>
        <strain evidence="6">JCM 31037</strain>
    </source>
</reference>
<accession>A0ABW3YFJ7</accession>
<proteinExistence type="inferred from homology"/>
<sequence>MSATVRPLHPAAVTLPPACDLPPLPRFAQWVEDEMRHRPAHADPAKRDKLAAGTDSRWWEIPAGWPASSGLVKLDVGGTSRAEDTWPTLPHGARQELAWTLSTVCAGGGVVSRMVFNGTVAAVSWAHRQYGLASLVDLTPQQWAHAIVHRREHEGWTNPGRRRSGTAEKSSLNQIVQFLARLQRMVWLHYATEHWWQAEIWDADMDPRIPRRPHEPWMSKVNMLRIKQPWLREATRLWLADGITRDLIRISTAVGRHNSICKLVVFLTERGIDVDLLTADRASLNGIARDFAVFCRDPVGRGVRRARIVGAPGANAVLNDVAQLFEFAADNAAELRRFTGVDAWGRVGAEHTSAFRRMCARRGEVARKRAQITSGEKAYRDAEIATILSRATVLALPECETFTYTHRGQHFTVAGLGQEQAYRMLLLQIKTGRRMSELALMDFDPLLPLLTPVPGPDDADTGGRPVGGVAWLRYQQTKIDGSADRIVVDQECVDLVHAQQDWVRRFLTEQGSPVRQPRYLFVAPRQNRHGNRPYRPGHYYEALGQFVDAARIHDERDQPLPLTRTHQFRHTVATNFANAGVPVYVLQRFLGHTTPTMSMHYVAIRDETAEQAFLSLVKIGADGQEVPMDRTTMYDLLQLDRGTDRVLPNGLCLLPPARQCDKGNACYTCGMFATDRSFTEVHQETLERTRTLIAHRQRQHEQRTGRPMAESNVWLRERLQEITALERIIERLGQLPEDQHSLQGGGVSARVAPAAPVPIEITRKPRP</sequence>
<evidence type="ECO:0000313" key="5">
    <source>
        <dbReference type="EMBL" id="MFD1323259.1"/>
    </source>
</evidence>
<feature type="domain" description="Tyr recombinase" evidence="4">
    <location>
        <begin position="383"/>
        <end position="614"/>
    </location>
</feature>
<dbReference type="SUPFAM" id="SSF56349">
    <property type="entry name" value="DNA breaking-rejoining enzymes"/>
    <property type="match status" value="1"/>
</dbReference>
<gene>
    <name evidence="5" type="ORF">ACFQ4H_19410</name>
</gene>
<keyword evidence="2" id="KW-0238">DNA-binding</keyword>
<protein>
    <submittedName>
        <fullName evidence="5">Tyrosine-type recombinase/integrase</fullName>
    </submittedName>
</protein>
<dbReference type="Gene3D" id="1.10.443.10">
    <property type="entry name" value="Intergrase catalytic core"/>
    <property type="match status" value="1"/>
</dbReference>
<dbReference type="PANTHER" id="PTHR30349:SF41">
    <property type="entry name" value="INTEGRASE_RECOMBINASE PROTEIN MJ0367-RELATED"/>
    <property type="match status" value="1"/>
</dbReference>
<dbReference type="InterPro" id="IPR002104">
    <property type="entry name" value="Integrase_catalytic"/>
</dbReference>
<evidence type="ECO:0000256" key="1">
    <source>
        <dbReference type="ARBA" id="ARBA00008857"/>
    </source>
</evidence>
<evidence type="ECO:0000313" key="6">
    <source>
        <dbReference type="Proteomes" id="UP001597260"/>
    </source>
</evidence>
<dbReference type="Pfam" id="PF00589">
    <property type="entry name" value="Phage_integrase"/>
    <property type="match status" value="1"/>
</dbReference>
<organism evidence="5 6">
    <name type="scientific">Micromonospora sonneratiae</name>
    <dbReference type="NCBI Taxonomy" id="1184706"/>
    <lineage>
        <taxon>Bacteria</taxon>
        <taxon>Bacillati</taxon>
        <taxon>Actinomycetota</taxon>
        <taxon>Actinomycetes</taxon>
        <taxon>Micromonosporales</taxon>
        <taxon>Micromonosporaceae</taxon>
        <taxon>Micromonospora</taxon>
    </lineage>
</organism>
<comment type="caution">
    <text evidence="5">The sequence shown here is derived from an EMBL/GenBank/DDBJ whole genome shotgun (WGS) entry which is preliminary data.</text>
</comment>
<comment type="similarity">
    <text evidence="1">Belongs to the 'phage' integrase family.</text>
</comment>
<evidence type="ECO:0000256" key="2">
    <source>
        <dbReference type="ARBA" id="ARBA00023125"/>
    </source>
</evidence>
<dbReference type="Proteomes" id="UP001597260">
    <property type="component" value="Unassembled WGS sequence"/>
</dbReference>
<dbReference type="InterPro" id="IPR050090">
    <property type="entry name" value="Tyrosine_recombinase_XerCD"/>
</dbReference>